<evidence type="ECO:0000256" key="1">
    <source>
        <dbReference type="ARBA" id="ARBA00005634"/>
    </source>
</evidence>
<feature type="transmembrane region" description="Helical" evidence="3">
    <location>
        <begin position="217"/>
        <end position="240"/>
    </location>
</feature>
<feature type="domain" description="Transferrin receptor-like dimerisation" evidence="5">
    <location>
        <begin position="1230"/>
        <end position="1313"/>
    </location>
</feature>
<feature type="transmembrane region" description="Helical" evidence="3">
    <location>
        <begin position="246"/>
        <end position="268"/>
    </location>
</feature>
<dbReference type="InterPro" id="IPR007484">
    <property type="entry name" value="Peptidase_M28"/>
</dbReference>
<dbReference type="Pfam" id="PF02225">
    <property type="entry name" value="PA"/>
    <property type="match status" value="1"/>
</dbReference>
<evidence type="ECO:0000313" key="9">
    <source>
        <dbReference type="Proteomes" id="UP000320762"/>
    </source>
</evidence>
<dbReference type="FunFam" id="3.40.630.10:FF:000101">
    <property type="entry name" value="N-acetylated alpha-linked acidic dipeptidase like 1"/>
    <property type="match status" value="1"/>
</dbReference>
<accession>A0A550CTS8</accession>
<keyword evidence="9" id="KW-1185">Reference proteome</keyword>
<proteinExistence type="inferred from homology"/>
<organism evidence="8 9">
    <name type="scientific">Schizophyllum amplum</name>
    <dbReference type="NCBI Taxonomy" id="97359"/>
    <lineage>
        <taxon>Eukaryota</taxon>
        <taxon>Fungi</taxon>
        <taxon>Dikarya</taxon>
        <taxon>Basidiomycota</taxon>
        <taxon>Agaricomycotina</taxon>
        <taxon>Agaricomycetes</taxon>
        <taxon>Agaricomycetidae</taxon>
        <taxon>Agaricales</taxon>
        <taxon>Schizophyllaceae</taxon>
        <taxon>Schizophyllum</taxon>
    </lineage>
</organism>
<feature type="domain" description="PA" evidence="4">
    <location>
        <begin position="634"/>
        <end position="709"/>
    </location>
</feature>
<dbReference type="Gene3D" id="1.20.930.40">
    <property type="entry name" value="Transferrin receptor-like, dimerisation domain"/>
    <property type="match status" value="1"/>
</dbReference>
<dbReference type="PANTHER" id="PTHR10404">
    <property type="entry name" value="N-ACETYLATED-ALPHA-LINKED ACIDIC DIPEPTIDASE"/>
    <property type="match status" value="1"/>
</dbReference>
<dbReference type="CDD" id="cd08022">
    <property type="entry name" value="M28_PSMA_like"/>
    <property type="match status" value="1"/>
</dbReference>
<comment type="caution">
    <text evidence="8">The sequence shown here is derived from an EMBL/GenBank/DDBJ whole genome shotgun (WGS) entry which is preliminary data.</text>
</comment>
<evidence type="ECO:0000259" key="4">
    <source>
        <dbReference type="Pfam" id="PF02225"/>
    </source>
</evidence>
<dbReference type="EMBL" id="VDMD01000002">
    <property type="protein sequence ID" value="TRM68190.1"/>
    <property type="molecule type" value="Genomic_DNA"/>
</dbReference>
<feature type="transmembrane region" description="Helical" evidence="3">
    <location>
        <begin position="43"/>
        <end position="60"/>
    </location>
</feature>
<feature type="domain" description="Peptidase M28" evidence="6">
    <location>
        <begin position="810"/>
        <end position="1020"/>
    </location>
</feature>
<keyword evidence="3" id="KW-0812">Transmembrane</keyword>
<evidence type="ECO:0000259" key="5">
    <source>
        <dbReference type="Pfam" id="PF04253"/>
    </source>
</evidence>
<feature type="transmembrane region" description="Helical" evidence="3">
    <location>
        <begin position="445"/>
        <end position="464"/>
    </location>
</feature>
<feature type="transmembrane region" description="Helical" evidence="3">
    <location>
        <begin position="176"/>
        <end position="196"/>
    </location>
</feature>
<gene>
    <name evidence="8" type="ORF">BD626DRAFT_424879</name>
</gene>
<keyword evidence="3" id="KW-0472">Membrane</keyword>
<dbReference type="Gene3D" id="3.40.630.10">
    <property type="entry name" value="Zn peptidases"/>
    <property type="match status" value="1"/>
</dbReference>
<dbReference type="Pfam" id="PF04253">
    <property type="entry name" value="TFR_dimer"/>
    <property type="match status" value="1"/>
</dbReference>
<dbReference type="OrthoDB" id="5841748at2759"/>
<keyword evidence="3" id="KW-1133">Transmembrane helix</keyword>
<dbReference type="PANTHER" id="PTHR10404:SF46">
    <property type="entry name" value="VACUOLAR PROTEIN SORTING-ASSOCIATED PROTEIN 70"/>
    <property type="match status" value="1"/>
</dbReference>
<feature type="transmembrane region" description="Helical" evidence="3">
    <location>
        <begin position="110"/>
        <end position="132"/>
    </location>
</feature>
<dbReference type="SUPFAM" id="SSF47672">
    <property type="entry name" value="Transferrin receptor-like dimerisation domain"/>
    <property type="match status" value="1"/>
</dbReference>
<evidence type="ECO:0008006" key="10">
    <source>
        <dbReference type="Google" id="ProtNLM"/>
    </source>
</evidence>
<dbReference type="InterPro" id="IPR045339">
    <property type="entry name" value="DUF6534"/>
</dbReference>
<dbReference type="STRING" id="97359.A0A550CTS8"/>
<evidence type="ECO:0000256" key="3">
    <source>
        <dbReference type="SAM" id="Phobius"/>
    </source>
</evidence>
<feature type="compositionally biased region" description="Basic and acidic residues" evidence="2">
    <location>
        <begin position="1179"/>
        <end position="1205"/>
    </location>
</feature>
<dbReference type="Pfam" id="PF20152">
    <property type="entry name" value="DUF6534"/>
    <property type="match status" value="1"/>
</dbReference>
<feature type="transmembrane region" description="Helical" evidence="3">
    <location>
        <begin position="80"/>
        <end position="98"/>
    </location>
</feature>
<evidence type="ECO:0000259" key="7">
    <source>
        <dbReference type="Pfam" id="PF20152"/>
    </source>
</evidence>
<dbReference type="SUPFAM" id="SSF52025">
    <property type="entry name" value="PA domain"/>
    <property type="match status" value="1"/>
</dbReference>
<evidence type="ECO:0000313" key="8">
    <source>
        <dbReference type="EMBL" id="TRM68190.1"/>
    </source>
</evidence>
<feature type="compositionally biased region" description="Basic residues" evidence="2">
    <location>
        <begin position="1206"/>
        <end position="1217"/>
    </location>
</feature>
<feature type="region of interest" description="Disordered" evidence="2">
    <location>
        <begin position="1179"/>
        <end position="1222"/>
    </location>
</feature>
<sequence>MSKSAHGTNLVDALIHSFLFGFVVSQALKYSSDYGVDSWKKRALVGTVVAFSVGQTVLQYYKAWYVLIDMNSWSSSGLTWLDFTLNGIICSICQGFYLRRCWKLTRRSPWVLYPLATILALAAAAWICLVRGPDSDNGYRRLTIFVMDQVVSMQLLLQDVASSDAVERSLSEWSTVAFSMWTLSSLVLDSASVVIITQRLYSSRVGNAGSDSVVKDVIAVTWEAAFLPAACMFIAVVLYNQTSARHLPVLLFALICGPLYAIGLLRTLNSRERLRARMKGQDLGRVSLGGWDWAGTSIMPPLERPPSFVSPNTTAVKKLYSDHDTSCRRSISSPASGWQSLDRSSAASSTTLIASSPRPIVRFASGGNDAGAPDIGVLSRCSSCGSEASGHPQKEKERDCPLSLAANTMILPAAAEKRLLEKGEDELPQHVAVAVVQQRRRSKRVLTHLKLFTVVLTCLLIYTATKRPPHKRGMGAMTARPPLSMTEREQILLSVPNNESALAASREYATHPHLAGAPEDFEDAKTILELFQQEFGIHAPHVEPIFPAGTRASQLSTRLLTSHFGPRHPTAWIDVYYPVMNTPLNRSLEILADDGEVEWAADLVEDGDPLDPEAAANRDSVPTWHGLSKDGVATGQVVFAEYGRQEDYKALVKKGVDFTGKIVLTRYGGIFRGLKIKGAQELGASAVLIYDDPRDDGYVTAENGFEAYPAGPARNPTSVQRGSVQYLSAYPGDPTTPGYPAYEDAERTEGENIPKIPSLPISYNNAKKLMAEIGDIYTEEDGVKSLSGKASEKKIKLVNHVDTKVTPIWNTMAAIPGHTRDEVVIMGCHRDAWVMGAADPTSGTVSLHEVIKGFGELYRQGWRPLRTMLFASWDAEEYGLIGSTEYGEDFADWLAKYVVAYINVDVSVAGSRWHAQGSPSLANLIKQTAMDVEYDGKSLWDSRNDVGPYGSPDDVIDSDFLGTMQDAEAQRLASRTGITPLGSGSDYTVFLQRLGIASCDQGFSGAEGTDAPYHYHSIYDSQRWQELYADPGFHRHVAVAKHLSLLALRITDSIALPLNVTQYSYELDDYLASVRSLLPTAQVAELKEFAELEAAIGAVQTASVALDKEKIEAEIAFREALKKLPSIPPMSACAKKRGSFLGRAAQWVKSVFGVPPVYVEEERSWEAWVYRRLEREQQREEGKGMEGEHHDPHHHHDEKEVEGKHGGHHHAEHHHPHSQIPHLPLPEFIKAAKRVQAANHKLRSFEHGFISEEGIPEREWYRHLGVAPGKWLGYGATTFPALTEAITIEEDEEMAAYEAARLTAKLMELAESIAV</sequence>
<dbReference type="InterPro" id="IPR036757">
    <property type="entry name" value="TFR-like_dimer_dom_sf"/>
</dbReference>
<dbReference type="InterPro" id="IPR003137">
    <property type="entry name" value="PA_domain"/>
</dbReference>
<protein>
    <recommendedName>
        <fullName evidence="10">Zn-dependent exopeptidase</fullName>
    </recommendedName>
</protein>
<dbReference type="GO" id="GO:0004180">
    <property type="term" value="F:carboxypeptidase activity"/>
    <property type="evidence" value="ECO:0007669"/>
    <property type="project" value="TreeGrafter"/>
</dbReference>
<evidence type="ECO:0000259" key="6">
    <source>
        <dbReference type="Pfam" id="PF04389"/>
    </source>
</evidence>
<dbReference type="InterPro" id="IPR039373">
    <property type="entry name" value="Peptidase_M28B"/>
</dbReference>
<name>A0A550CTS8_9AGAR</name>
<dbReference type="SUPFAM" id="SSF53187">
    <property type="entry name" value="Zn-dependent exopeptidases"/>
    <property type="match status" value="1"/>
</dbReference>
<dbReference type="InterPro" id="IPR007365">
    <property type="entry name" value="TFR-like_dimer_dom"/>
</dbReference>
<comment type="similarity">
    <text evidence="1">Belongs to the peptidase M28 family. M28B subfamily.</text>
</comment>
<evidence type="ECO:0000256" key="2">
    <source>
        <dbReference type="SAM" id="MobiDB-lite"/>
    </source>
</evidence>
<dbReference type="Proteomes" id="UP000320762">
    <property type="component" value="Unassembled WGS sequence"/>
</dbReference>
<feature type="transmembrane region" description="Helical" evidence="3">
    <location>
        <begin position="13"/>
        <end position="31"/>
    </location>
</feature>
<dbReference type="CDD" id="cd02121">
    <property type="entry name" value="PA_GCPII_like"/>
    <property type="match status" value="1"/>
</dbReference>
<dbReference type="Gene3D" id="3.50.30.30">
    <property type="match status" value="1"/>
</dbReference>
<dbReference type="Pfam" id="PF04389">
    <property type="entry name" value="Peptidase_M28"/>
    <property type="match status" value="1"/>
</dbReference>
<dbReference type="InterPro" id="IPR046450">
    <property type="entry name" value="PA_dom_sf"/>
</dbReference>
<feature type="domain" description="DUF6534" evidence="7">
    <location>
        <begin position="186"/>
        <end position="272"/>
    </location>
</feature>
<reference evidence="8 9" key="1">
    <citation type="journal article" date="2019" name="New Phytol.">
        <title>Comparative genomics reveals unique wood-decay strategies and fruiting body development in the Schizophyllaceae.</title>
        <authorList>
            <person name="Almasi E."/>
            <person name="Sahu N."/>
            <person name="Krizsan K."/>
            <person name="Balint B."/>
            <person name="Kovacs G.M."/>
            <person name="Kiss B."/>
            <person name="Cseklye J."/>
            <person name="Drula E."/>
            <person name="Henrissat B."/>
            <person name="Nagy I."/>
            <person name="Chovatia M."/>
            <person name="Adam C."/>
            <person name="LaButti K."/>
            <person name="Lipzen A."/>
            <person name="Riley R."/>
            <person name="Grigoriev I.V."/>
            <person name="Nagy L.G."/>
        </authorList>
    </citation>
    <scope>NUCLEOTIDE SEQUENCE [LARGE SCALE GENOMIC DNA]</scope>
    <source>
        <strain evidence="8 9">NL-1724</strain>
    </source>
</reference>